<evidence type="ECO:0000256" key="1">
    <source>
        <dbReference type="SAM" id="MobiDB-lite"/>
    </source>
</evidence>
<sequence>MPLIEIQRVPGMPKERHKLAAGQMFYPWLKEACLHAELDIFRNGVKVQDDDDINFPLNDGDVIRIFDQPKGGGLAGTLLNPLEHFNPIKFTQKILSSLMPQPNAGAASGNSKTSPNNSLKGQTNIARNGEARPDTYGTVRSFPDLIQESLFEYTNNLKYVTEMMNFGLGKYDYSSIRYSESNLGSMAGASYTIYQPGEVIPTVNEGYEFDDVDGQEVPGANESGDFPIETATATTVISGTYSGGQIAMQILKQSDFDYFIDLTLPHAVTFTINVTYPTASGSKTEDITLSANLIDANETNNGDLVSPIYYYNFIFNNLNGANASIITSATINTTKFILNDNEALVVGPFFSPVDSSQLWVHTQSALGGNSETNWKMTLWKVDEDNVQIPGTTQVFTYRQTTPHDSSSETFYRTDKITPTGGSGRYAISFQRTDNSSDASTLKVEEIHAVNVRSNVVHPADSIVRITVRATENATGSRERKYNALITRHTITYNLSTQSVDYTLRPSRSFADAVIHTWLIMGKQAESSIDIFELYSIAASLPDVRLGYFDYTFDDEDISLGSRVQTICDAATVTAFWDDGVLSFSRDEKKSNPVTVFNRANMTTEGYSLSYDMTLPGGFDGVEVEYRNPTTNKQDYIRYKISGSSISEGEAVKSKKFEMLYVRDAYQARDRAIKEVRRLLYSRITAAITAMADGEWINVGQMIQIADIYDENQQDGYITGRVGNTFDTSERINFSGDMYVVVTDSQGSVTSRVLATARADTNFGFIAAVPSVALNIWDGINVQSPSRYIIATAVEQDATKWTVTEKKPNSSGTTSITAVEYSDEMFNYLIA</sequence>
<dbReference type="EMBL" id="RAHH01000002">
    <property type="protein sequence ID" value="RJT47254.1"/>
    <property type="molecule type" value="Genomic_DNA"/>
</dbReference>
<dbReference type="RefSeq" id="WP_120131263.1">
    <property type="nucleotide sequence ID" value="NZ_RAHH01000002.1"/>
</dbReference>
<dbReference type="AlphaFoldDB" id="A0A419NER7"/>
<evidence type="ECO:0000313" key="2">
    <source>
        <dbReference type="EMBL" id="RJT47254.1"/>
    </source>
</evidence>
<proteinExistence type="predicted"/>
<comment type="caution">
    <text evidence="2">The sequence shown here is derived from an EMBL/GenBank/DDBJ whole genome shotgun (WGS) entry which is preliminary data.</text>
</comment>
<name>A0A419NER7_9GAMM</name>
<dbReference type="NCBIfam" id="NF040662">
    <property type="entry name" value="attach_TipJ_rel"/>
    <property type="match status" value="1"/>
</dbReference>
<organism evidence="2 3">
    <name type="scientific">Rahnella woolbedingensis</name>
    <dbReference type="NCBI Taxonomy" id="1510574"/>
    <lineage>
        <taxon>Bacteria</taxon>
        <taxon>Pseudomonadati</taxon>
        <taxon>Pseudomonadota</taxon>
        <taxon>Gammaproteobacteria</taxon>
        <taxon>Enterobacterales</taxon>
        <taxon>Yersiniaceae</taxon>
        <taxon>Rahnella</taxon>
    </lineage>
</organism>
<accession>A0A419NER7</accession>
<gene>
    <name evidence="2" type="ORF">D6C13_02505</name>
</gene>
<reference evidence="2 3" key="1">
    <citation type="submission" date="2018-09" db="EMBL/GenBank/DDBJ databases">
        <authorList>
            <person name="Le Fleche-Mateos A."/>
        </authorList>
    </citation>
    <scope>NUCLEOTIDE SEQUENCE [LARGE SCALE GENOMIC DNA]</scope>
    <source>
        <strain evidence="2 3">DSM 27399</strain>
    </source>
</reference>
<feature type="compositionally biased region" description="Polar residues" evidence="1">
    <location>
        <begin position="108"/>
        <end position="126"/>
    </location>
</feature>
<keyword evidence="3" id="KW-1185">Reference proteome</keyword>
<evidence type="ECO:0000313" key="3">
    <source>
        <dbReference type="Proteomes" id="UP000284908"/>
    </source>
</evidence>
<protein>
    <submittedName>
        <fullName evidence="2">MoaD/ThiS family protein</fullName>
    </submittedName>
</protein>
<dbReference type="OrthoDB" id="6607538at2"/>
<dbReference type="Proteomes" id="UP000284908">
    <property type="component" value="Unassembled WGS sequence"/>
</dbReference>
<feature type="region of interest" description="Disordered" evidence="1">
    <location>
        <begin position="101"/>
        <end position="136"/>
    </location>
</feature>